<dbReference type="InterPro" id="IPR036611">
    <property type="entry name" value="Trigger_fac_ribosome-bd_sf"/>
</dbReference>
<dbReference type="Proteomes" id="UP000886841">
    <property type="component" value="Unassembled WGS sequence"/>
</dbReference>
<evidence type="ECO:0000256" key="12">
    <source>
        <dbReference type="HAMAP-Rule" id="MF_00303"/>
    </source>
</evidence>
<evidence type="ECO:0000256" key="5">
    <source>
        <dbReference type="ARBA" id="ARBA00022618"/>
    </source>
</evidence>
<proteinExistence type="inferred from homology"/>
<evidence type="ECO:0000256" key="13">
    <source>
        <dbReference type="PROSITE-ProRule" id="PRU00277"/>
    </source>
</evidence>
<evidence type="ECO:0000256" key="4">
    <source>
        <dbReference type="ARBA" id="ARBA00016902"/>
    </source>
</evidence>
<evidence type="ECO:0000256" key="3">
    <source>
        <dbReference type="ARBA" id="ARBA00013194"/>
    </source>
</evidence>
<keyword evidence="8 12" id="KW-0413">Isomerase</keyword>
<dbReference type="EC" id="5.2.1.8" evidence="3 12"/>
<keyword evidence="9 12" id="KW-0131">Cell cycle</keyword>
<keyword evidence="12" id="KW-0963">Cytoplasm</keyword>
<evidence type="ECO:0000259" key="15">
    <source>
        <dbReference type="PROSITE" id="PS50059"/>
    </source>
</evidence>
<reference evidence="16" key="1">
    <citation type="submission" date="2020-10" db="EMBL/GenBank/DDBJ databases">
        <authorList>
            <person name="Gilroy R."/>
        </authorList>
    </citation>
    <scope>NUCLEOTIDE SEQUENCE</scope>
    <source>
        <strain evidence="16">ChiSxjej1B13-7041</strain>
    </source>
</reference>
<evidence type="ECO:0000256" key="8">
    <source>
        <dbReference type="ARBA" id="ARBA00023235"/>
    </source>
</evidence>
<dbReference type="SUPFAM" id="SSF54534">
    <property type="entry name" value="FKBP-like"/>
    <property type="match status" value="1"/>
</dbReference>
<comment type="caution">
    <text evidence="16">The sequence shown here is derived from an EMBL/GenBank/DDBJ whole genome shotgun (WGS) entry which is preliminary data.</text>
</comment>
<dbReference type="HAMAP" id="MF_00303">
    <property type="entry name" value="Trigger_factor_Tig"/>
    <property type="match status" value="1"/>
</dbReference>
<keyword evidence="5 12" id="KW-0132">Cell division</keyword>
<evidence type="ECO:0000256" key="10">
    <source>
        <dbReference type="ARBA" id="ARBA00024849"/>
    </source>
</evidence>
<evidence type="ECO:0000256" key="1">
    <source>
        <dbReference type="ARBA" id="ARBA00000971"/>
    </source>
</evidence>
<protein>
    <recommendedName>
        <fullName evidence="4 12">Trigger factor</fullName>
        <shortName evidence="12">TF</shortName>
        <ecNumber evidence="3 12">5.2.1.8</ecNumber>
    </recommendedName>
    <alternativeName>
        <fullName evidence="11 12">PPIase</fullName>
    </alternativeName>
</protein>
<keyword evidence="7 12" id="KW-0143">Chaperone</keyword>
<comment type="function">
    <text evidence="10 12">Involved in protein export. Acts as a chaperone by maintaining the newly synthesized protein in an open conformation. Functions as a peptidyl-prolyl cis-trans isomerase.</text>
</comment>
<name>A0A9D1JET1_9FIRM</name>
<dbReference type="PIRSF" id="PIRSF003095">
    <property type="entry name" value="Trigger_factor"/>
    <property type="match status" value="1"/>
</dbReference>
<dbReference type="GO" id="GO:0005737">
    <property type="term" value="C:cytoplasm"/>
    <property type="evidence" value="ECO:0007669"/>
    <property type="project" value="UniProtKB-SubCell"/>
</dbReference>
<dbReference type="Gene3D" id="1.10.3120.10">
    <property type="entry name" value="Trigger factor, C-terminal domain"/>
    <property type="match status" value="1"/>
</dbReference>
<dbReference type="Gene3D" id="3.10.50.40">
    <property type="match status" value="1"/>
</dbReference>
<comment type="subcellular location">
    <subcellularLocation>
        <location evidence="12">Cytoplasm</location>
    </subcellularLocation>
    <text evidence="12">About half TF is bound to the ribosome near the polypeptide exit tunnel while the other half is free in the cytoplasm.</text>
</comment>
<dbReference type="GO" id="GO:0044183">
    <property type="term" value="F:protein folding chaperone"/>
    <property type="evidence" value="ECO:0007669"/>
    <property type="project" value="TreeGrafter"/>
</dbReference>
<dbReference type="GO" id="GO:0051083">
    <property type="term" value="P:'de novo' cotranslational protein folding"/>
    <property type="evidence" value="ECO:0007669"/>
    <property type="project" value="TreeGrafter"/>
</dbReference>
<dbReference type="GO" id="GO:0043022">
    <property type="term" value="F:ribosome binding"/>
    <property type="evidence" value="ECO:0007669"/>
    <property type="project" value="TreeGrafter"/>
</dbReference>
<dbReference type="EMBL" id="DVHU01000020">
    <property type="protein sequence ID" value="HIR92218.1"/>
    <property type="molecule type" value="Genomic_DNA"/>
</dbReference>
<sequence length="428" mass="48313">MSVQVEKLEKNMAKLTIEVSAEEFGKALQQAYQKQKNHISLPGFRKGKAPMAMIEKMYGSHIFYEDAANILMPEAYAQAADESGLDIVSQPAIEVTQIEKGKSFIFTAEVAVKPEVTLGEYKGVEVEKKTVEVTDEEIEAELKKEQEKNSRIIPIEGRPVENGDLVVLDFEGFVDGEAFQGGKGEQYPLTIGSGSFIPGFEEQLIGAEVDKEVEVNVTFPEDYQAEELKGKAATFKCTVHKIEKKELPELNDDFAKDVSEYDTLAEYKEEIKKNIEESKLEDVRREKEDAVLSKIIEGAQMEIPEAMLETQAQQMLDDFARRMQSQGLTMDQYMQFTGTNAEDLQKQMKPQAMKRIQSRLVLEKIAAVENIEISDEQLMDEIKKMADMYKMDAEKLSDMMGDHEKEQLKLDMAVQQAITLVTEAAKEV</sequence>
<evidence type="ECO:0000256" key="14">
    <source>
        <dbReference type="RuleBase" id="RU003914"/>
    </source>
</evidence>
<accession>A0A9D1JET1</accession>
<gene>
    <name evidence="12" type="primary">tig</name>
    <name evidence="16" type="ORF">IAB98_02195</name>
</gene>
<dbReference type="InterPro" id="IPR008880">
    <property type="entry name" value="Trigger_fac_C"/>
</dbReference>
<comment type="similarity">
    <text evidence="2 12 14">Belongs to the FKBP-type PPIase family. Tig subfamily.</text>
</comment>
<dbReference type="InterPro" id="IPR005215">
    <property type="entry name" value="Trig_fac"/>
</dbReference>
<dbReference type="InterPro" id="IPR027304">
    <property type="entry name" value="Trigger_fact/SurA_dom_sf"/>
</dbReference>
<dbReference type="InterPro" id="IPR046357">
    <property type="entry name" value="PPIase_dom_sf"/>
</dbReference>
<dbReference type="InterPro" id="IPR001179">
    <property type="entry name" value="PPIase_FKBP_dom"/>
</dbReference>
<dbReference type="PROSITE" id="PS50059">
    <property type="entry name" value="FKBP_PPIASE"/>
    <property type="match status" value="1"/>
</dbReference>
<feature type="domain" description="PPIase FKBP-type" evidence="15">
    <location>
        <begin position="163"/>
        <end position="248"/>
    </location>
</feature>
<dbReference type="SUPFAM" id="SSF109998">
    <property type="entry name" value="Triger factor/SurA peptide-binding domain-like"/>
    <property type="match status" value="1"/>
</dbReference>
<dbReference type="SUPFAM" id="SSF102735">
    <property type="entry name" value="Trigger factor ribosome-binding domain"/>
    <property type="match status" value="1"/>
</dbReference>
<dbReference type="AlphaFoldDB" id="A0A9D1JET1"/>
<dbReference type="GO" id="GO:0043335">
    <property type="term" value="P:protein unfolding"/>
    <property type="evidence" value="ECO:0007669"/>
    <property type="project" value="TreeGrafter"/>
</dbReference>
<dbReference type="GO" id="GO:0003755">
    <property type="term" value="F:peptidyl-prolyl cis-trans isomerase activity"/>
    <property type="evidence" value="ECO:0007669"/>
    <property type="project" value="UniProtKB-UniRule"/>
</dbReference>
<reference evidence="16" key="2">
    <citation type="journal article" date="2021" name="PeerJ">
        <title>Extensive microbial diversity within the chicken gut microbiome revealed by metagenomics and culture.</title>
        <authorList>
            <person name="Gilroy R."/>
            <person name="Ravi A."/>
            <person name="Getino M."/>
            <person name="Pursley I."/>
            <person name="Horton D.L."/>
            <person name="Alikhan N.F."/>
            <person name="Baker D."/>
            <person name="Gharbi K."/>
            <person name="Hall N."/>
            <person name="Watson M."/>
            <person name="Adriaenssens E.M."/>
            <person name="Foster-Nyarko E."/>
            <person name="Jarju S."/>
            <person name="Secka A."/>
            <person name="Antonio M."/>
            <person name="Oren A."/>
            <person name="Chaudhuri R.R."/>
            <person name="La Ragione R."/>
            <person name="Hildebrand F."/>
            <person name="Pallen M.J."/>
        </authorList>
    </citation>
    <scope>NUCLEOTIDE SEQUENCE</scope>
    <source>
        <strain evidence="16">ChiSxjej1B13-7041</strain>
    </source>
</reference>
<dbReference type="PANTHER" id="PTHR30560">
    <property type="entry name" value="TRIGGER FACTOR CHAPERONE AND PEPTIDYL-PROLYL CIS/TRANS ISOMERASE"/>
    <property type="match status" value="1"/>
</dbReference>
<dbReference type="Pfam" id="PF05698">
    <property type="entry name" value="Trigger_C"/>
    <property type="match status" value="1"/>
</dbReference>
<evidence type="ECO:0000256" key="2">
    <source>
        <dbReference type="ARBA" id="ARBA00005464"/>
    </source>
</evidence>
<evidence type="ECO:0000256" key="6">
    <source>
        <dbReference type="ARBA" id="ARBA00023110"/>
    </source>
</evidence>
<evidence type="ECO:0000313" key="16">
    <source>
        <dbReference type="EMBL" id="HIR92218.1"/>
    </source>
</evidence>
<dbReference type="GO" id="GO:0051301">
    <property type="term" value="P:cell division"/>
    <property type="evidence" value="ECO:0007669"/>
    <property type="project" value="UniProtKB-KW"/>
</dbReference>
<evidence type="ECO:0000256" key="9">
    <source>
        <dbReference type="ARBA" id="ARBA00023306"/>
    </source>
</evidence>
<dbReference type="Pfam" id="PF05697">
    <property type="entry name" value="Trigger_N"/>
    <property type="match status" value="1"/>
</dbReference>
<dbReference type="Gene3D" id="3.30.70.1050">
    <property type="entry name" value="Trigger factor ribosome-binding domain"/>
    <property type="match status" value="1"/>
</dbReference>
<organism evidence="16 17">
    <name type="scientific">Candidatus Egerieimonas intestinavium</name>
    <dbReference type="NCBI Taxonomy" id="2840777"/>
    <lineage>
        <taxon>Bacteria</taxon>
        <taxon>Bacillati</taxon>
        <taxon>Bacillota</taxon>
        <taxon>Clostridia</taxon>
        <taxon>Lachnospirales</taxon>
        <taxon>Lachnospiraceae</taxon>
        <taxon>Lachnospiraceae incertae sedis</taxon>
        <taxon>Candidatus Egerieimonas</taxon>
    </lineage>
</organism>
<comment type="catalytic activity">
    <reaction evidence="1 12 13">
        <text>[protein]-peptidylproline (omega=180) = [protein]-peptidylproline (omega=0)</text>
        <dbReference type="Rhea" id="RHEA:16237"/>
        <dbReference type="Rhea" id="RHEA-COMP:10747"/>
        <dbReference type="Rhea" id="RHEA-COMP:10748"/>
        <dbReference type="ChEBI" id="CHEBI:83833"/>
        <dbReference type="ChEBI" id="CHEBI:83834"/>
        <dbReference type="EC" id="5.2.1.8"/>
    </reaction>
</comment>
<dbReference type="InterPro" id="IPR037041">
    <property type="entry name" value="Trigger_fac_C_sf"/>
</dbReference>
<dbReference type="InterPro" id="IPR008881">
    <property type="entry name" value="Trigger_fac_ribosome-bd_bac"/>
</dbReference>
<dbReference type="PANTHER" id="PTHR30560:SF3">
    <property type="entry name" value="TRIGGER FACTOR-LIKE PROTEIN TIG, CHLOROPLASTIC"/>
    <property type="match status" value="1"/>
</dbReference>
<dbReference type="Pfam" id="PF00254">
    <property type="entry name" value="FKBP_C"/>
    <property type="match status" value="1"/>
</dbReference>
<comment type="domain">
    <text evidence="12">Consists of 3 domains; the N-terminus binds the ribosome, the middle domain has PPIase activity, while the C-terminus has intrinsic chaperone activity on its own.</text>
</comment>
<evidence type="ECO:0000256" key="11">
    <source>
        <dbReference type="ARBA" id="ARBA00029986"/>
    </source>
</evidence>
<keyword evidence="6 12" id="KW-0697">Rotamase</keyword>
<dbReference type="FunFam" id="3.10.50.40:FF:000001">
    <property type="entry name" value="Trigger factor"/>
    <property type="match status" value="1"/>
</dbReference>
<dbReference type="NCBIfam" id="TIGR00115">
    <property type="entry name" value="tig"/>
    <property type="match status" value="1"/>
</dbReference>
<evidence type="ECO:0000313" key="17">
    <source>
        <dbReference type="Proteomes" id="UP000886841"/>
    </source>
</evidence>
<evidence type="ECO:0000256" key="7">
    <source>
        <dbReference type="ARBA" id="ARBA00023186"/>
    </source>
</evidence>
<dbReference type="GO" id="GO:0015031">
    <property type="term" value="P:protein transport"/>
    <property type="evidence" value="ECO:0007669"/>
    <property type="project" value="UniProtKB-UniRule"/>
</dbReference>